<evidence type="ECO:0000313" key="3">
    <source>
        <dbReference type="Proteomes" id="UP000029738"/>
    </source>
</evidence>
<dbReference type="Proteomes" id="UP000029738">
    <property type="component" value="Unassembled WGS sequence"/>
</dbReference>
<dbReference type="OrthoDB" id="420681at2"/>
<comment type="caution">
    <text evidence="2">The sequence shown here is derived from an EMBL/GenBank/DDBJ whole genome shotgun (WGS) entry which is preliminary data.</text>
</comment>
<reference evidence="1" key="2">
    <citation type="submission" date="2019-11" db="EMBL/GenBank/DDBJ databases">
        <title>Improved Assembly of Tolypothrix boutellei genome.</title>
        <authorList>
            <person name="Sarangi A.N."/>
            <person name="Mukherjee M."/>
            <person name="Ghosh S."/>
            <person name="Singh D."/>
            <person name="Das A."/>
            <person name="Kant S."/>
            <person name="Prusty A."/>
            <person name="Tripathy S."/>
        </authorList>
    </citation>
    <scope>NUCLEOTIDE SEQUENCE</scope>
    <source>
        <strain evidence="1">VB521301</strain>
    </source>
</reference>
<accession>A0A0C1NC62</accession>
<sequence length="244" mass="27163">MLEQQKIEEQMLSQVAEKTLSQQMDSADKIEVDVQTDLLKIIQGEADGVSVAGRGLVIKDIRLQELVLQTDGISVNPLSALFGQVELNKPVNATARVVLAEADINNALKSNYIRSKIPDFYLNVDDRIVTLKPQEIQIYLPGNGKMTFNGKILVQDRGKTQSVCFAAMASPRTQDKPVMLENFNCTEGEGIALDIVVALMEKVKELLALPYFVFEDMAIRVKEMKVQKESLILLVEAYVKHLPS</sequence>
<keyword evidence="3" id="KW-1185">Reference proteome</keyword>
<protein>
    <submittedName>
        <fullName evidence="1">DUF2993 domain-containing protein</fullName>
    </submittedName>
</protein>
<reference evidence="2" key="1">
    <citation type="journal article" date="2015" name="Genome Announc.">
        <title>Draft Genome Sequence of Tolypothrix boutellei Strain VB521301.</title>
        <authorList>
            <person name="Chandrababunaidu M.M."/>
            <person name="Singh D."/>
            <person name="Sen D."/>
            <person name="Bhan S."/>
            <person name="Das S."/>
            <person name="Gupta A."/>
            <person name="Adhikary S.P."/>
            <person name="Tripathy S."/>
        </authorList>
    </citation>
    <scope>NUCLEOTIDE SEQUENCE</scope>
    <source>
        <strain evidence="2">VB521301</strain>
    </source>
</reference>
<dbReference type="STRING" id="1479485.DA73_0216955"/>
<name>A0A0C1NC62_9CYAN</name>
<dbReference type="Pfam" id="PF11209">
    <property type="entry name" value="LmeA"/>
    <property type="match status" value="1"/>
</dbReference>
<gene>
    <name evidence="2" type="ORF">DA73_0216955</name>
    <name evidence="1" type="ORF">DA73_0400012715</name>
</gene>
<dbReference type="EMBL" id="JHEG02000048">
    <property type="protein sequence ID" value="KIE10276.1"/>
    <property type="molecule type" value="Genomic_DNA"/>
</dbReference>
<proteinExistence type="predicted"/>
<dbReference type="RefSeq" id="WP_038078755.1">
    <property type="nucleotide sequence ID" value="NZ_JHEG04000001.1"/>
</dbReference>
<evidence type="ECO:0000313" key="1">
    <source>
        <dbReference type="EMBL" id="KAF3886242.1"/>
    </source>
</evidence>
<evidence type="ECO:0000313" key="2">
    <source>
        <dbReference type="EMBL" id="KIE10276.1"/>
    </source>
</evidence>
<organism evidence="2">
    <name type="scientific">Tolypothrix bouteillei VB521301</name>
    <dbReference type="NCBI Taxonomy" id="1479485"/>
    <lineage>
        <taxon>Bacteria</taxon>
        <taxon>Bacillati</taxon>
        <taxon>Cyanobacteriota</taxon>
        <taxon>Cyanophyceae</taxon>
        <taxon>Nostocales</taxon>
        <taxon>Tolypothrichaceae</taxon>
        <taxon>Tolypothrix</taxon>
    </lineage>
</organism>
<dbReference type="InterPro" id="IPR021373">
    <property type="entry name" value="DUF2993"/>
</dbReference>
<dbReference type="AlphaFoldDB" id="A0A0C1NC62"/>
<dbReference type="EMBL" id="JHEG04000001">
    <property type="protein sequence ID" value="KAF3886242.1"/>
    <property type="molecule type" value="Genomic_DNA"/>
</dbReference>